<evidence type="ECO:0008006" key="4">
    <source>
        <dbReference type="Google" id="ProtNLM"/>
    </source>
</evidence>
<gene>
    <name evidence="2" type="ORF">KTU01_29270</name>
</gene>
<dbReference type="RefSeq" id="WP_062736526.1">
    <property type="nucleotide sequence ID" value="NZ_BJZS01000098.1"/>
</dbReference>
<protein>
    <recommendedName>
        <fullName evidence="4">Aerotolerance regulator N-terminal domain-containing protein</fullName>
    </recommendedName>
</protein>
<keyword evidence="1" id="KW-0472">Membrane</keyword>
<sequence length="90" mass="9838">MPDSFVSWVLLAAIPVLLVVGGLSALHWSRYIGTLTRLHRSRSGPQAALAPSTVAWLELRGEQQYRRAYRRTWELVGVLALGLAVALAVG</sequence>
<name>A0A512IGG7_9MICC</name>
<evidence type="ECO:0000256" key="1">
    <source>
        <dbReference type="SAM" id="Phobius"/>
    </source>
</evidence>
<evidence type="ECO:0000313" key="3">
    <source>
        <dbReference type="Proteomes" id="UP000321103"/>
    </source>
</evidence>
<accession>A0A512IGG7</accession>
<keyword evidence="1" id="KW-1133">Transmembrane helix</keyword>
<comment type="caution">
    <text evidence="2">The sequence shown here is derived from an EMBL/GenBank/DDBJ whole genome shotgun (WGS) entry which is preliminary data.</text>
</comment>
<evidence type="ECO:0000313" key="2">
    <source>
        <dbReference type="EMBL" id="GEO96804.1"/>
    </source>
</evidence>
<dbReference type="Proteomes" id="UP000321103">
    <property type="component" value="Unassembled WGS sequence"/>
</dbReference>
<keyword evidence="1" id="KW-0812">Transmembrane</keyword>
<feature type="transmembrane region" description="Helical" evidence="1">
    <location>
        <begin position="72"/>
        <end position="89"/>
    </location>
</feature>
<dbReference type="STRING" id="388357.GCA_001580365_03136"/>
<keyword evidence="3" id="KW-1185">Reference proteome</keyword>
<organism evidence="2 3">
    <name type="scientific">Kocuria turfanensis</name>
    <dbReference type="NCBI Taxonomy" id="388357"/>
    <lineage>
        <taxon>Bacteria</taxon>
        <taxon>Bacillati</taxon>
        <taxon>Actinomycetota</taxon>
        <taxon>Actinomycetes</taxon>
        <taxon>Micrococcales</taxon>
        <taxon>Micrococcaceae</taxon>
        <taxon>Kocuria</taxon>
    </lineage>
</organism>
<dbReference type="AlphaFoldDB" id="A0A512IGG7"/>
<reference evidence="2 3" key="1">
    <citation type="submission" date="2019-07" db="EMBL/GenBank/DDBJ databases">
        <title>Whole genome shotgun sequence of Kocuria turfanensis NBRC 107627.</title>
        <authorList>
            <person name="Hosoyama A."/>
            <person name="Uohara A."/>
            <person name="Ohji S."/>
            <person name="Ichikawa N."/>
        </authorList>
    </citation>
    <scope>NUCLEOTIDE SEQUENCE [LARGE SCALE GENOMIC DNA]</scope>
    <source>
        <strain evidence="2 3">NBRC 107627</strain>
    </source>
</reference>
<dbReference type="EMBL" id="BJZS01000098">
    <property type="protein sequence ID" value="GEO96804.1"/>
    <property type="molecule type" value="Genomic_DNA"/>
</dbReference>
<feature type="transmembrane region" description="Helical" evidence="1">
    <location>
        <begin position="6"/>
        <end position="28"/>
    </location>
</feature>
<proteinExistence type="predicted"/>